<dbReference type="EMBL" id="BKCJ011779953">
    <property type="protein sequence ID" value="GFD52250.1"/>
    <property type="molecule type" value="Genomic_DNA"/>
</dbReference>
<reference evidence="1" key="1">
    <citation type="journal article" date="2019" name="Sci. Rep.">
        <title>Draft genome of Tanacetum cinerariifolium, the natural source of mosquito coil.</title>
        <authorList>
            <person name="Yamashiro T."/>
            <person name="Shiraishi A."/>
            <person name="Satake H."/>
            <person name="Nakayama K."/>
        </authorList>
    </citation>
    <scope>NUCLEOTIDE SEQUENCE</scope>
</reference>
<proteinExistence type="predicted"/>
<name>A0A699X165_TANCI</name>
<organism evidence="1">
    <name type="scientific">Tanacetum cinerariifolium</name>
    <name type="common">Dalmatian daisy</name>
    <name type="synonym">Chrysanthemum cinerariifolium</name>
    <dbReference type="NCBI Taxonomy" id="118510"/>
    <lineage>
        <taxon>Eukaryota</taxon>
        <taxon>Viridiplantae</taxon>
        <taxon>Streptophyta</taxon>
        <taxon>Embryophyta</taxon>
        <taxon>Tracheophyta</taxon>
        <taxon>Spermatophyta</taxon>
        <taxon>Magnoliopsida</taxon>
        <taxon>eudicotyledons</taxon>
        <taxon>Gunneridae</taxon>
        <taxon>Pentapetalae</taxon>
        <taxon>asterids</taxon>
        <taxon>campanulids</taxon>
        <taxon>Asterales</taxon>
        <taxon>Asteraceae</taxon>
        <taxon>Asteroideae</taxon>
        <taxon>Anthemideae</taxon>
        <taxon>Anthemidinae</taxon>
        <taxon>Tanacetum</taxon>
    </lineage>
</organism>
<dbReference type="AlphaFoldDB" id="A0A699X165"/>
<gene>
    <name evidence="1" type="ORF">Tci_924219</name>
</gene>
<comment type="caution">
    <text evidence="1">The sequence shown here is derived from an EMBL/GenBank/DDBJ whole genome shotgun (WGS) entry which is preliminary data.</text>
</comment>
<protein>
    <submittedName>
        <fullName evidence="1">Uncharacterized protein</fullName>
    </submittedName>
</protein>
<feature type="non-terminal residue" evidence="1">
    <location>
        <position position="1"/>
    </location>
</feature>
<evidence type="ECO:0000313" key="1">
    <source>
        <dbReference type="EMBL" id="GFD52250.1"/>
    </source>
</evidence>
<sequence>SIAFFYFFDFKACSKLEGISSKQRLIVNAFTLLERFPPAMLAIGYLAPLVVFSGEYHFGGTPLLDLGGRTYFLGTSSSCFVNIMSGTGCSGVALIFGASADVVL</sequence>
<accession>A0A699X165</accession>